<proteinExistence type="predicted"/>
<protein>
    <submittedName>
        <fullName evidence="1">Uncharacterized protein</fullName>
    </submittedName>
</protein>
<reference evidence="1 2" key="1">
    <citation type="submission" date="2023-09" db="EMBL/GenBank/DDBJ databases">
        <title>Multi-omics analysis of a traditional fermented food reveals byproduct-associated fungal strains for waste-to-food upcycling.</title>
        <authorList>
            <consortium name="Lawrence Berkeley National Laboratory"/>
            <person name="Rekdal V.M."/>
            <person name="Villalobos-Escobedo J.M."/>
            <person name="Rodriguez-Valeron N."/>
            <person name="Garcia M.O."/>
            <person name="Vasquez D.P."/>
            <person name="Damayanti I."/>
            <person name="Sorensen P.M."/>
            <person name="Baidoo E.E."/>
            <person name="De Carvalho A.C."/>
            <person name="Riley R."/>
            <person name="Lipzen A."/>
            <person name="He G."/>
            <person name="Yan M."/>
            <person name="Haridas S."/>
            <person name="Daum C."/>
            <person name="Yoshinaga Y."/>
            <person name="Ng V."/>
            <person name="Grigoriev I.V."/>
            <person name="Munk R."/>
            <person name="Nuraida L."/>
            <person name="Wijaya C.H."/>
            <person name="Morales P.-C."/>
            <person name="Keasling J.D."/>
        </authorList>
    </citation>
    <scope>NUCLEOTIDE SEQUENCE [LARGE SCALE GENOMIC DNA]</scope>
    <source>
        <strain evidence="1 2">FGSC 2613</strain>
    </source>
</reference>
<name>A0ABR3DCH1_NEUIN</name>
<sequence>MADGLACPFRCFRGEEIDGLSNHAMTRFFETSPRIEAGQKSSFRPRCRARLSIVVTLCIDQYPSIAYLHAPTG</sequence>
<dbReference type="EMBL" id="JAVLET010000004">
    <property type="protein sequence ID" value="KAL0470369.1"/>
    <property type="molecule type" value="Genomic_DNA"/>
</dbReference>
<evidence type="ECO:0000313" key="1">
    <source>
        <dbReference type="EMBL" id="KAL0470369.1"/>
    </source>
</evidence>
<keyword evidence="2" id="KW-1185">Reference proteome</keyword>
<evidence type="ECO:0000313" key="2">
    <source>
        <dbReference type="Proteomes" id="UP001451303"/>
    </source>
</evidence>
<organism evidence="1 2">
    <name type="scientific">Neurospora intermedia</name>
    <dbReference type="NCBI Taxonomy" id="5142"/>
    <lineage>
        <taxon>Eukaryota</taxon>
        <taxon>Fungi</taxon>
        <taxon>Dikarya</taxon>
        <taxon>Ascomycota</taxon>
        <taxon>Pezizomycotina</taxon>
        <taxon>Sordariomycetes</taxon>
        <taxon>Sordariomycetidae</taxon>
        <taxon>Sordariales</taxon>
        <taxon>Sordariaceae</taxon>
        <taxon>Neurospora</taxon>
    </lineage>
</organism>
<accession>A0ABR3DCH1</accession>
<gene>
    <name evidence="1" type="ORF">QR685DRAFT_571502</name>
</gene>
<comment type="caution">
    <text evidence="1">The sequence shown here is derived from an EMBL/GenBank/DDBJ whole genome shotgun (WGS) entry which is preliminary data.</text>
</comment>
<dbReference type="Proteomes" id="UP001451303">
    <property type="component" value="Unassembled WGS sequence"/>
</dbReference>